<evidence type="ECO:0000256" key="1">
    <source>
        <dbReference type="SAM" id="Phobius"/>
    </source>
</evidence>
<feature type="transmembrane region" description="Helical" evidence="1">
    <location>
        <begin position="28"/>
        <end position="48"/>
    </location>
</feature>
<dbReference type="PANTHER" id="PTHR35335:SF1">
    <property type="entry name" value="UPF0716 PROTEIN FXSA"/>
    <property type="match status" value="1"/>
</dbReference>
<keyword evidence="1" id="KW-0812">Transmembrane</keyword>
<dbReference type="EMBL" id="UFSP01000001">
    <property type="protein sequence ID" value="SSY94457.1"/>
    <property type="molecule type" value="Genomic_DNA"/>
</dbReference>
<accession>A0A336N5C3</accession>
<sequence length="160" mass="18538">MPFIAFLFAVFLFIYAELSLLVWLGSHLGIMILILLLIGSSLLGIAIIRARGWYSLTRAKQQLKQGELPTDTLFSSLRWLVAGVLFVIPGFVTDIFACVLLSPFGRYIIHALIGNRFIFFRQNMFKTDRTFYHRHGDQRKDEDIIDAEFEKEVDEHKRLK</sequence>
<keyword evidence="1" id="KW-1133">Transmembrane helix</keyword>
<name>A0A336N5C3_AGGAP</name>
<dbReference type="GO" id="GO:0016020">
    <property type="term" value="C:membrane"/>
    <property type="evidence" value="ECO:0007669"/>
    <property type="project" value="InterPro"/>
</dbReference>
<dbReference type="PANTHER" id="PTHR35335">
    <property type="entry name" value="UPF0716 PROTEIN FXSA"/>
    <property type="match status" value="1"/>
</dbReference>
<organism evidence="2 3">
    <name type="scientific">Aggregatibacter aphrophilus</name>
    <name type="common">Haemophilus aphrophilus</name>
    <dbReference type="NCBI Taxonomy" id="732"/>
    <lineage>
        <taxon>Bacteria</taxon>
        <taxon>Pseudomonadati</taxon>
        <taxon>Pseudomonadota</taxon>
        <taxon>Gammaproteobacteria</taxon>
        <taxon>Pasteurellales</taxon>
        <taxon>Pasteurellaceae</taxon>
        <taxon>Aggregatibacter</taxon>
    </lineage>
</organism>
<dbReference type="RefSeq" id="WP_005702912.1">
    <property type="nucleotide sequence ID" value="NZ_MAQF01000028.1"/>
</dbReference>
<evidence type="ECO:0000313" key="2">
    <source>
        <dbReference type="EMBL" id="SSY94457.1"/>
    </source>
</evidence>
<dbReference type="Pfam" id="PF04186">
    <property type="entry name" value="FxsA"/>
    <property type="match status" value="1"/>
</dbReference>
<dbReference type="AlphaFoldDB" id="A0A336N5C3"/>
<keyword evidence="1" id="KW-0472">Membrane</keyword>
<evidence type="ECO:0000313" key="3">
    <source>
        <dbReference type="Proteomes" id="UP000253728"/>
    </source>
</evidence>
<dbReference type="NCBIfam" id="NF008528">
    <property type="entry name" value="PRK11463.1-2"/>
    <property type="match status" value="1"/>
</dbReference>
<dbReference type="Proteomes" id="UP000253728">
    <property type="component" value="Unassembled WGS sequence"/>
</dbReference>
<proteinExistence type="predicted"/>
<gene>
    <name evidence="2" type="primary">fxsA</name>
    <name evidence="2" type="ORF">NCTC5908_00860</name>
</gene>
<dbReference type="GeneID" id="49634639"/>
<dbReference type="InterPro" id="IPR007313">
    <property type="entry name" value="FxsA"/>
</dbReference>
<protein>
    <submittedName>
        <fullName evidence="2">Suppressor of F exclusion of phage T7</fullName>
    </submittedName>
</protein>
<reference evidence="2 3" key="1">
    <citation type="submission" date="2018-06" db="EMBL/GenBank/DDBJ databases">
        <authorList>
            <consortium name="Pathogen Informatics"/>
            <person name="Doyle S."/>
        </authorList>
    </citation>
    <scope>NUCLEOTIDE SEQUENCE [LARGE SCALE GENOMIC DNA]</scope>
    <source>
        <strain evidence="2 3">NCTC5908</strain>
    </source>
</reference>